<reference evidence="3" key="1">
    <citation type="submission" date="2013-04" db="EMBL/GenBank/DDBJ databases">
        <authorList>
            <person name="Qu J."/>
            <person name="Murali S.C."/>
            <person name="Bandaranaike D."/>
            <person name="Bellair M."/>
            <person name="Blankenburg K."/>
            <person name="Chao H."/>
            <person name="Dinh H."/>
            <person name="Doddapaneni H."/>
            <person name="Downs B."/>
            <person name="Dugan-Rocha S."/>
            <person name="Elkadiri S."/>
            <person name="Gnanaolivu R.D."/>
            <person name="Hernandez B."/>
            <person name="Javaid M."/>
            <person name="Jayaseelan J.C."/>
            <person name="Lee S."/>
            <person name="Li M."/>
            <person name="Ming W."/>
            <person name="Munidasa M."/>
            <person name="Muniz J."/>
            <person name="Nguyen L."/>
            <person name="Ongeri F."/>
            <person name="Osuji N."/>
            <person name="Pu L.-L."/>
            <person name="Puazo M."/>
            <person name="Qu C."/>
            <person name="Quiroz J."/>
            <person name="Raj R."/>
            <person name="Weissenberger G."/>
            <person name="Xin Y."/>
            <person name="Zou X."/>
            <person name="Han Y."/>
            <person name="Richards S."/>
            <person name="Worley K."/>
            <person name="Muzny D."/>
            <person name="Gibbs R."/>
        </authorList>
    </citation>
    <scope>NUCLEOTIDE SEQUENCE</scope>
    <source>
        <strain evidence="3">Sampled in the wild</strain>
    </source>
</reference>
<dbReference type="GO" id="GO:0008270">
    <property type="term" value="F:zinc ion binding"/>
    <property type="evidence" value="ECO:0007669"/>
    <property type="project" value="UniProtKB-KW"/>
</dbReference>
<keyword evidence="1" id="KW-0863">Zinc-finger</keyword>
<dbReference type="EMBL" id="KZ308586">
    <property type="protein sequence ID" value="KAG8231999.1"/>
    <property type="molecule type" value="Genomic_DNA"/>
</dbReference>
<evidence type="ECO:0000256" key="1">
    <source>
        <dbReference type="PROSITE-ProRule" id="PRU00042"/>
    </source>
</evidence>
<evidence type="ECO:0000259" key="2">
    <source>
        <dbReference type="PROSITE" id="PS50157"/>
    </source>
</evidence>
<reference evidence="3" key="2">
    <citation type="submission" date="2017-10" db="EMBL/GenBank/DDBJ databases">
        <title>Ladona fulva Genome sequencing and assembly.</title>
        <authorList>
            <person name="Murali S."/>
            <person name="Richards S."/>
            <person name="Bandaranaike D."/>
            <person name="Bellair M."/>
            <person name="Blankenburg K."/>
            <person name="Chao H."/>
            <person name="Dinh H."/>
            <person name="Doddapaneni H."/>
            <person name="Dugan-Rocha S."/>
            <person name="Elkadiri S."/>
            <person name="Gnanaolivu R."/>
            <person name="Hernandez B."/>
            <person name="Skinner E."/>
            <person name="Javaid M."/>
            <person name="Lee S."/>
            <person name="Li M."/>
            <person name="Ming W."/>
            <person name="Munidasa M."/>
            <person name="Muniz J."/>
            <person name="Nguyen L."/>
            <person name="Hughes D."/>
            <person name="Osuji N."/>
            <person name="Pu L.-L."/>
            <person name="Puazo M."/>
            <person name="Qu C."/>
            <person name="Quiroz J."/>
            <person name="Raj R."/>
            <person name="Weissenberger G."/>
            <person name="Xin Y."/>
            <person name="Zou X."/>
            <person name="Han Y."/>
            <person name="Worley K."/>
            <person name="Muzny D."/>
            <person name="Gibbs R."/>
        </authorList>
    </citation>
    <scope>NUCLEOTIDE SEQUENCE</scope>
    <source>
        <strain evidence="3">Sampled in the wild</strain>
    </source>
</reference>
<gene>
    <name evidence="3" type="ORF">J437_LFUL010259</name>
</gene>
<dbReference type="AlphaFoldDB" id="A0A8K0KBA4"/>
<keyword evidence="1" id="KW-0479">Metal-binding</keyword>
<sequence length="369" mass="41325">MGGFRGGGHGSVSAVGWHMARGGTGGSLAPERKAVMFPPSPGQGDGIPWSSQGQKKTFPVGVVCVCVHKGLRRGLVKGVLELIPPPKSLRSRPAGVPPPHPSQPCWPLLALPIPPKCYKDKEDVSTGAEEDDPQRHLGFGKECEVGIKTEAVEEVVNEEEYVGCDHCGEKRNTKKELREHIYNQHLSLFVVDQRDDESEDKVKRCTLCHNEFKSKEYLERHLWSDTREKPFKCCSCRYKALFGWRLILGNTTVKRNSSVMYVGTLLLISRVSRHILGDTLGKNRSSAKCINIYFNEEERRYVMLWSRKKREDIVWATLVAESGGRRREEGLLEHGTSQFVKRTPQERDNSKINGVATKVMETGAIFLSG</sequence>
<dbReference type="SUPFAM" id="SSF57667">
    <property type="entry name" value="beta-beta-alpha zinc fingers"/>
    <property type="match status" value="1"/>
</dbReference>
<organism evidence="3 4">
    <name type="scientific">Ladona fulva</name>
    <name type="common">Scarce chaser dragonfly</name>
    <name type="synonym">Libellula fulva</name>
    <dbReference type="NCBI Taxonomy" id="123851"/>
    <lineage>
        <taxon>Eukaryota</taxon>
        <taxon>Metazoa</taxon>
        <taxon>Ecdysozoa</taxon>
        <taxon>Arthropoda</taxon>
        <taxon>Hexapoda</taxon>
        <taxon>Insecta</taxon>
        <taxon>Pterygota</taxon>
        <taxon>Palaeoptera</taxon>
        <taxon>Odonata</taxon>
        <taxon>Epiprocta</taxon>
        <taxon>Anisoptera</taxon>
        <taxon>Libelluloidea</taxon>
        <taxon>Libellulidae</taxon>
        <taxon>Ladona</taxon>
    </lineage>
</organism>
<keyword evidence="1" id="KW-0862">Zinc</keyword>
<dbReference type="Proteomes" id="UP000792457">
    <property type="component" value="Unassembled WGS sequence"/>
</dbReference>
<feature type="domain" description="C2H2-type" evidence="2">
    <location>
        <begin position="203"/>
        <end position="230"/>
    </location>
</feature>
<keyword evidence="4" id="KW-1185">Reference proteome</keyword>
<dbReference type="Gene3D" id="3.30.160.60">
    <property type="entry name" value="Classic Zinc Finger"/>
    <property type="match status" value="1"/>
</dbReference>
<dbReference type="PROSITE" id="PS50157">
    <property type="entry name" value="ZINC_FINGER_C2H2_2"/>
    <property type="match status" value="1"/>
</dbReference>
<evidence type="ECO:0000313" key="4">
    <source>
        <dbReference type="Proteomes" id="UP000792457"/>
    </source>
</evidence>
<protein>
    <recommendedName>
        <fullName evidence="2">C2H2-type domain-containing protein</fullName>
    </recommendedName>
</protein>
<name>A0A8K0KBA4_LADFU</name>
<proteinExistence type="predicted"/>
<comment type="caution">
    <text evidence="3">The sequence shown here is derived from an EMBL/GenBank/DDBJ whole genome shotgun (WGS) entry which is preliminary data.</text>
</comment>
<dbReference type="InterPro" id="IPR036236">
    <property type="entry name" value="Znf_C2H2_sf"/>
</dbReference>
<dbReference type="InterPro" id="IPR013087">
    <property type="entry name" value="Znf_C2H2_type"/>
</dbReference>
<accession>A0A8K0KBA4</accession>
<evidence type="ECO:0000313" key="3">
    <source>
        <dbReference type="EMBL" id="KAG8231999.1"/>
    </source>
</evidence>